<dbReference type="Proteomes" id="UP001205063">
    <property type="component" value="Unassembled WGS sequence"/>
</dbReference>
<proteinExistence type="predicted"/>
<feature type="signal peptide" evidence="1">
    <location>
        <begin position="1"/>
        <end position="29"/>
    </location>
</feature>
<reference evidence="2" key="1">
    <citation type="submission" date="2022-06" db="EMBL/GenBank/DDBJ databases">
        <title>Isolation of gut microbiota from human fecal samples.</title>
        <authorList>
            <person name="Pamer E.G."/>
            <person name="Barat B."/>
            <person name="Waligurski E."/>
            <person name="Medina S."/>
            <person name="Paddock L."/>
            <person name="Mostad J."/>
        </authorList>
    </citation>
    <scope>NUCLEOTIDE SEQUENCE</scope>
    <source>
        <strain evidence="2">DFI.7.96</strain>
    </source>
</reference>
<dbReference type="PROSITE" id="PS51257">
    <property type="entry name" value="PROKAR_LIPOPROTEIN"/>
    <property type="match status" value="1"/>
</dbReference>
<evidence type="ECO:0000313" key="2">
    <source>
        <dbReference type="EMBL" id="MCQ4949435.1"/>
    </source>
</evidence>
<feature type="chain" id="PRO_5043554575" description="Lipoprotein" evidence="1">
    <location>
        <begin position="30"/>
        <end position="178"/>
    </location>
</feature>
<name>A0AAW5KDN6_9FIRM</name>
<organism evidence="2 3">
    <name type="scientific">Bittarella massiliensis</name>
    <name type="common">ex Durand et al. 2017</name>
    <dbReference type="NCBI Taxonomy" id="1720313"/>
    <lineage>
        <taxon>Bacteria</taxon>
        <taxon>Bacillati</taxon>
        <taxon>Bacillota</taxon>
        <taxon>Clostridia</taxon>
        <taxon>Eubacteriales</taxon>
        <taxon>Oscillospiraceae</taxon>
        <taxon>Bittarella (ex Durand et al. 2017)</taxon>
    </lineage>
</organism>
<sequence>MSKHLSAAFFSPVRLLALALALASSLSLAGCQKTLKGTDALVEKARAEIPIADAEHTEIRYAGQCAQGDDALLWFISGNEYQAHSYLPMECTAVGEEEYVFVRSYRPLPRGGRDIVALQWKRGLALFINDPRCTAVRLSDGEGTRLFSIGEEEYPYILYSETLPSRYQFFDAEGNELL</sequence>
<comment type="caution">
    <text evidence="2">The sequence shown here is derived from an EMBL/GenBank/DDBJ whole genome shotgun (WGS) entry which is preliminary data.</text>
</comment>
<gene>
    <name evidence="2" type="ORF">NE646_07110</name>
</gene>
<accession>A0AAW5KDN6</accession>
<evidence type="ECO:0000313" key="3">
    <source>
        <dbReference type="Proteomes" id="UP001205063"/>
    </source>
</evidence>
<protein>
    <recommendedName>
        <fullName evidence="4">Lipoprotein</fullName>
    </recommendedName>
</protein>
<evidence type="ECO:0008006" key="4">
    <source>
        <dbReference type="Google" id="ProtNLM"/>
    </source>
</evidence>
<dbReference type="RefSeq" id="WP_256136020.1">
    <property type="nucleotide sequence ID" value="NZ_JANGAB010000003.1"/>
</dbReference>
<keyword evidence="1" id="KW-0732">Signal</keyword>
<dbReference type="AlphaFoldDB" id="A0AAW5KDN6"/>
<evidence type="ECO:0000256" key="1">
    <source>
        <dbReference type="SAM" id="SignalP"/>
    </source>
</evidence>
<dbReference type="EMBL" id="JANGAB010000003">
    <property type="protein sequence ID" value="MCQ4949435.1"/>
    <property type="molecule type" value="Genomic_DNA"/>
</dbReference>